<comment type="caution">
    <text evidence="2">The sequence shown here is derived from an EMBL/GenBank/DDBJ whole genome shotgun (WGS) entry which is preliminary data.</text>
</comment>
<protein>
    <recommendedName>
        <fullName evidence="4">MSP domain-containing protein</fullName>
    </recommendedName>
</protein>
<dbReference type="EMBL" id="CAJJDN010000117">
    <property type="protein sequence ID" value="CAD8118463.1"/>
    <property type="molecule type" value="Genomic_DNA"/>
</dbReference>
<reference evidence="2" key="1">
    <citation type="submission" date="2021-01" db="EMBL/GenBank/DDBJ databases">
        <authorList>
            <consortium name="Genoscope - CEA"/>
            <person name="William W."/>
        </authorList>
    </citation>
    <scope>NUCLEOTIDE SEQUENCE</scope>
</reference>
<dbReference type="AlphaFoldDB" id="A0A8S1QSB1"/>
<dbReference type="Proteomes" id="UP000692954">
    <property type="component" value="Unassembled WGS sequence"/>
</dbReference>
<accession>A0A8S1QSB1</accession>
<proteinExistence type="predicted"/>
<organism evidence="2 3">
    <name type="scientific">Paramecium sonneborni</name>
    <dbReference type="NCBI Taxonomy" id="65129"/>
    <lineage>
        <taxon>Eukaryota</taxon>
        <taxon>Sar</taxon>
        <taxon>Alveolata</taxon>
        <taxon>Ciliophora</taxon>
        <taxon>Intramacronucleata</taxon>
        <taxon>Oligohymenophorea</taxon>
        <taxon>Peniculida</taxon>
        <taxon>Parameciidae</taxon>
        <taxon>Paramecium</taxon>
    </lineage>
</organism>
<keyword evidence="1" id="KW-0812">Transmembrane</keyword>
<feature type="transmembrane region" description="Helical" evidence="1">
    <location>
        <begin position="148"/>
        <end position="171"/>
    </location>
</feature>
<gene>
    <name evidence="2" type="ORF">PSON_ATCC_30995.1.T1170116</name>
</gene>
<dbReference type="OrthoDB" id="302706at2759"/>
<name>A0A8S1QSB1_9CILI</name>
<evidence type="ECO:0000256" key="1">
    <source>
        <dbReference type="SAM" id="Phobius"/>
    </source>
</evidence>
<evidence type="ECO:0008006" key="4">
    <source>
        <dbReference type="Google" id="ProtNLM"/>
    </source>
</evidence>
<keyword evidence="1" id="KW-1133">Transmembrane helix</keyword>
<keyword evidence="1" id="KW-0472">Membrane</keyword>
<evidence type="ECO:0000313" key="2">
    <source>
        <dbReference type="EMBL" id="CAD8118463.1"/>
    </source>
</evidence>
<keyword evidence="3" id="KW-1185">Reference proteome</keyword>
<sequence length="177" mass="21193">MEELLIFSALNKLTFVYNRNTLQVQTEFQVKNISQNMLEIQIELSNPLNYKIKSKNFYIQKQETKVVEIIQLNYVPIRLDERAKIMYRIIQENSTTSKKNTQTIYNFSKYFFFELSCHKKSCLIDENSNKSQLGWIDERQNQNDCLRYWQLVSLTVSVIVIIMGLLNWLYIKIIRND</sequence>
<evidence type="ECO:0000313" key="3">
    <source>
        <dbReference type="Proteomes" id="UP000692954"/>
    </source>
</evidence>